<dbReference type="InterPro" id="IPR015720">
    <property type="entry name" value="Emp24-like"/>
</dbReference>
<evidence type="ECO:0000256" key="4">
    <source>
        <dbReference type="ARBA" id="ARBA00022729"/>
    </source>
</evidence>
<name>A0A8T2QQ70_CERRI</name>
<evidence type="ECO:0000256" key="5">
    <source>
        <dbReference type="ARBA" id="ARBA00022989"/>
    </source>
</evidence>
<dbReference type="AlphaFoldDB" id="A0A8T2QQ70"/>
<protein>
    <recommendedName>
        <fullName evidence="8">GOLD domain-containing protein</fullName>
    </recommendedName>
</protein>
<accession>A0A8T2QQ70</accession>
<proteinExistence type="inferred from homology"/>
<keyword evidence="5" id="KW-1133">Transmembrane helix</keyword>
<evidence type="ECO:0000256" key="1">
    <source>
        <dbReference type="ARBA" id="ARBA00004479"/>
    </source>
</evidence>
<organism evidence="9 10">
    <name type="scientific">Ceratopteris richardii</name>
    <name type="common">Triangle waterfern</name>
    <dbReference type="NCBI Taxonomy" id="49495"/>
    <lineage>
        <taxon>Eukaryota</taxon>
        <taxon>Viridiplantae</taxon>
        <taxon>Streptophyta</taxon>
        <taxon>Embryophyta</taxon>
        <taxon>Tracheophyta</taxon>
        <taxon>Polypodiopsida</taxon>
        <taxon>Polypodiidae</taxon>
        <taxon>Polypodiales</taxon>
        <taxon>Pteridineae</taxon>
        <taxon>Pteridaceae</taxon>
        <taxon>Parkerioideae</taxon>
        <taxon>Ceratopteris</taxon>
    </lineage>
</organism>
<keyword evidence="6" id="KW-0472">Membrane</keyword>
<gene>
    <name evidence="9" type="ORF">KP509_33G030900</name>
</gene>
<evidence type="ECO:0000313" key="9">
    <source>
        <dbReference type="EMBL" id="KAH7285491.1"/>
    </source>
</evidence>
<sequence>MDYFITLKCIRAGTKQILAVPPHFLEAVRFVLRSEECFHQTVHYDGDHVQVSFVVIRAENAWNHNHHIHGIDMKIEGPNQFHQEAQGKASEKLEFIATHHGPYKFCLKNNSPYSELVDFSLHVGHASHGHDKVQDDHVSPLMTQIEKLEEAIYSVRFEQHWLYAQTKQQAIVNDNISKRVVQRAFLEAMALVSVSALQVYLIRRLFKTKLSYSRV</sequence>
<keyword evidence="4" id="KW-0732">Signal</keyword>
<evidence type="ECO:0000256" key="2">
    <source>
        <dbReference type="ARBA" id="ARBA00007104"/>
    </source>
</evidence>
<evidence type="ECO:0000313" key="10">
    <source>
        <dbReference type="Proteomes" id="UP000825935"/>
    </source>
</evidence>
<dbReference type="EMBL" id="CM035438">
    <property type="protein sequence ID" value="KAH7285491.1"/>
    <property type="molecule type" value="Genomic_DNA"/>
</dbReference>
<dbReference type="OrthoDB" id="1929172at2759"/>
<evidence type="ECO:0000259" key="8">
    <source>
        <dbReference type="PROSITE" id="PS50866"/>
    </source>
</evidence>
<comment type="similarity">
    <text evidence="2 7">Belongs to the EMP24/GP25L family.</text>
</comment>
<evidence type="ECO:0000256" key="7">
    <source>
        <dbReference type="RuleBase" id="RU003827"/>
    </source>
</evidence>
<dbReference type="InterPro" id="IPR009038">
    <property type="entry name" value="GOLD_dom"/>
</dbReference>
<evidence type="ECO:0000256" key="6">
    <source>
        <dbReference type="ARBA" id="ARBA00023136"/>
    </source>
</evidence>
<dbReference type="SMART" id="SM01190">
    <property type="entry name" value="EMP24_GP25L"/>
    <property type="match status" value="1"/>
</dbReference>
<dbReference type="Pfam" id="PF01105">
    <property type="entry name" value="EMP24_GP25L"/>
    <property type="match status" value="1"/>
</dbReference>
<keyword evidence="3 7" id="KW-0812">Transmembrane</keyword>
<keyword evidence="10" id="KW-1185">Reference proteome</keyword>
<feature type="domain" description="GOLD" evidence="8">
    <location>
        <begin position="35"/>
        <end position="123"/>
    </location>
</feature>
<dbReference type="GO" id="GO:0016020">
    <property type="term" value="C:membrane"/>
    <property type="evidence" value="ECO:0007669"/>
    <property type="project" value="UniProtKB-SubCell"/>
</dbReference>
<reference evidence="9" key="1">
    <citation type="submission" date="2021-08" db="EMBL/GenBank/DDBJ databases">
        <title>WGS assembly of Ceratopteris richardii.</title>
        <authorList>
            <person name="Marchant D.B."/>
            <person name="Chen G."/>
            <person name="Jenkins J."/>
            <person name="Shu S."/>
            <person name="Leebens-Mack J."/>
            <person name="Grimwood J."/>
            <person name="Schmutz J."/>
            <person name="Soltis P."/>
            <person name="Soltis D."/>
            <person name="Chen Z.-H."/>
        </authorList>
    </citation>
    <scope>NUCLEOTIDE SEQUENCE</scope>
    <source>
        <strain evidence="9">Whitten #5841</strain>
        <tissue evidence="9">Leaf</tissue>
    </source>
</reference>
<dbReference type="Proteomes" id="UP000825935">
    <property type="component" value="Chromosome 33"/>
</dbReference>
<evidence type="ECO:0000256" key="3">
    <source>
        <dbReference type="ARBA" id="ARBA00022692"/>
    </source>
</evidence>
<comment type="caution">
    <text evidence="9">The sequence shown here is derived from an EMBL/GenBank/DDBJ whole genome shotgun (WGS) entry which is preliminary data.</text>
</comment>
<dbReference type="PROSITE" id="PS50866">
    <property type="entry name" value="GOLD"/>
    <property type="match status" value="1"/>
</dbReference>
<comment type="subcellular location">
    <subcellularLocation>
        <location evidence="1 7">Membrane</location>
        <topology evidence="1 7">Single-pass type I membrane protein</topology>
    </subcellularLocation>
</comment>
<dbReference type="OMA" id="IDRAECF"/>
<dbReference type="PANTHER" id="PTHR22811">
    <property type="entry name" value="TRANSMEMBRANE EMP24 DOMAIN-CONTAINING PROTEIN"/>
    <property type="match status" value="1"/>
</dbReference>